<dbReference type="SUPFAM" id="SSF53850">
    <property type="entry name" value="Periplasmic binding protein-like II"/>
    <property type="match status" value="1"/>
</dbReference>
<dbReference type="EMBL" id="JBEPMK010000006">
    <property type="protein sequence ID" value="MET3645068.1"/>
    <property type="molecule type" value="Genomic_DNA"/>
</dbReference>
<comment type="caution">
    <text evidence="7">The sequence shown here is derived from an EMBL/GenBank/DDBJ whole genome shotgun (WGS) entry which is preliminary data.</text>
</comment>
<evidence type="ECO:0000256" key="1">
    <source>
        <dbReference type="ARBA" id="ARBA00008520"/>
    </source>
</evidence>
<dbReference type="RefSeq" id="WP_354281550.1">
    <property type="nucleotide sequence ID" value="NZ_JBEPMK010000006.1"/>
</dbReference>
<reference evidence="7 8" key="1">
    <citation type="submission" date="2024-06" db="EMBL/GenBank/DDBJ databases">
        <title>Genomic Encyclopedia of Type Strains, Phase IV (KMG-IV): sequencing the most valuable type-strain genomes for metagenomic binning, comparative biology and taxonomic classification.</title>
        <authorList>
            <person name="Goeker M."/>
        </authorList>
    </citation>
    <scope>NUCLEOTIDE SEQUENCE [LARGE SCALE GENOMIC DNA]</scope>
    <source>
        <strain evidence="7 8">DSM 15349</strain>
    </source>
</reference>
<keyword evidence="2 6" id="KW-0813">Transport</keyword>
<dbReference type="InterPro" id="IPR006061">
    <property type="entry name" value="SBP_1_CS"/>
</dbReference>
<keyword evidence="6" id="KW-1003">Cell membrane</keyword>
<evidence type="ECO:0000313" key="8">
    <source>
        <dbReference type="Proteomes" id="UP001549055"/>
    </source>
</evidence>
<dbReference type="Proteomes" id="UP001549055">
    <property type="component" value="Unassembled WGS sequence"/>
</dbReference>
<proteinExistence type="inferred from homology"/>
<name>A0ABV2JMB3_9STRE</name>
<evidence type="ECO:0000256" key="5">
    <source>
        <dbReference type="ARBA" id="ARBA00030303"/>
    </source>
</evidence>
<keyword evidence="6" id="KW-0472">Membrane</keyword>
<dbReference type="PANTHER" id="PTHR30061">
    <property type="entry name" value="MALTOSE-BINDING PERIPLASMIC PROTEIN"/>
    <property type="match status" value="1"/>
</dbReference>
<dbReference type="InterPro" id="IPR006059">
    <property type="entry name" value="SBP"/>
</dbReference>
<keyword evidence="3 6" id="KW-0762">Sugar transport</keyword>
<evidence type="ECO:0000256" key="2">
    <source>
        <dbReference type="ARBA" id="ARBA00022448"/>
    </source>
</evidence>
<evidence type="ECO:0000256" key="6">
    <source>
        <dbReference type="RuleBase" id="RU365005"/>
    </source>
</evidence>
<feature type="chain" id="PRO_5044987738" description="Maltodextrin-binding protein" evidence="6">
    <location>
        <begin position="21"/>
        <end position="416"/>
    </location>
</feature>
<dbReference type="PROSITE" id="PS51257">
    <property type="entry name" value="PROKAR_LIPOPROTEIN"/>
    <property type="match status" value="1"/>
</dbReference>
<organism evidence="7 8">
    <name type="scientific">Streptococcus gallinaceus</name>
    <dbReference type="NCBI Taxonomy" id="165758"/>
    <lineage>
        <taxon>Bacteria</taxon>
        <taxon>Bacillati</taxon>
        <taxon>Bacillota</taxon>
        <taxon>Bacilli</taxon>
        <taxon>Lactobacillales</taxon>
        <taxon>Streptococcaceae</taxon>
        <taxon>Streptococcus</taxon>
    </lineage>
</organism>
<accession>A0ABV2JMB3</accession>
<sequence>MNWKKLAVGTLSLASVATLAACGSSSSSKESGSDSKTLTISVDTGYTKYIDSIKEKFEKENGVKIKVKEEAMTDTLDKLPTDGPTGAAADVMMAPYDRVGGLGSEGQIAEVSLGNKKQYDNTATSLVTLKGKVYGAPAVIETLVLYYNKDLIKEAPKTFAELEALQKDPKYAFKGEDGKSVAFLANWTNFYFAYGLLAGNGGYVFGDNGTKAKDLGLGNEGAIKGLEYAKTWYSMWPQGMQDTTKAGDFITEQFTSGKTAAIIDGPWSAAALKEAGVNYGVATIPTLPNNGKYEAFGGGKAWVVSNYSKNMKVAQKFLDYVTNEENQKSFYDATQEIPANTAARTYASEKGNELTTAVISQFADAQPMPNIPEMAEVWGPAGTMFFDVASGKKSAADASKEASKLIKDAIEQKYSE</sequence>
<feature type="signal peptide" evidence="6">
    <location>
        <begin position="1"/>
        <end position="20"/>
    </location>
</feature>
<evidence type="ECO:0000256" key="4">
    <source>
        <dbReference type="ARBA" id="ARBA00022729"/>
    </source>
</evidence>
<gene>
    <name evidence="7" type="ORF">ABID27_001711</name>
</gene>
<dbReference type="Gene3D" id="3.40.190.10">
    <property type="entry name" value="Periplasmic binding protein-like II"/>
    <property type="match status" value="2"/>
</dbReference>
<evidence type="ECO:0000313" key="7">
    <source>
        <dbReference type="EMBL" id="MET3645068.1"/>
    </source>
</evidence>
<dbReference type="PANTHER" id="PTHR30061:SF50">
    <property type="entry name" value="MALTOSE_MALTODEXTRIN-BINDING PERIPLASMIC PROTEIN"/>
    <property type="match status" value="1"/>
</dbReference>
<comment type="similarity">
    <text evidence="1 6">Belongs to the bacterial solute-binding protein 1 family.</text>
</comment>
<dbReference type="PROSITE" id="PS01037">
    <property type="entry name" value="SBP_BACTERIAL_1"/>
    <property type="match status" value="1"/>
</dbReference>
<dbReference type="PRINTS" id="PR00181">
    <property type="entry name" value="MALTOSEBP"/>
</dbReference>
<keyword evidence="4 6" id="KW-0732">Signal</keyword>
<evidence type="ECO:0000256" key="3">
    <source>
        <dbReference type="ARBA" id="ARBA00022597"/>
    </source>
</evidence>
<protein>
    <recommendedName>
        <fullName evidence="5 6">Maltodextrin-binding protein</fullName>
    </recommendedName>
</protein>
<dbReference type="Pfam" id="PF13416">
    <property type="entry name" value="SBP_bac_8"/>
    <property type="match status" value="1"/>
</dbReference>
<keyword evidence="8" id="KW-1185">Reference proteome</keyword>
<keyword evidence="6" id="KW-0449">Lipoprotein</keyword>
<dbReference type="InterPro" id="IPR006060">
    <property type="entry name" value="Maltose/Cyclodextrin-bd"/>
</dbReference>
<comment type="subcellular location">
    <subcellularLocation>
        <location evidence="6">Cell membrane</location>
        <topology evidence="6">Lipid-anchor</topology>
    </subcellularLocation>
</comment>